<dbReference type="AlphaFoldDB" id="A0A2H3E2M5"/>
<organism evidence="2 3">
    <name type="scientific">Armillaria gallica</name>
    <name type="common">Bulbous honey fungus</name>
    <name type="synonym">Armillaria bulbosa</name>
    <dbReference type="NCBI Taxonomy" id="47427"/>
    <lineage>
        <taxon>Eukaryota</taxon>
        <taxon>Fungi</taxon>
        <taxon>Dikarya</taxon>
        <taxon>Basidiomycota</taxon>
        <taxon>Agaricomycotina</taxon>
        <taxon>Agaricomycetes</taxon>
        <taxon>Agaricomycetidae</taxon>
        <taxon>Agaricales</taxon>
        <taxon>Marasmiineae</taxon>
        <taxon>Physalacriaceae</taxon>
        <taxon>Armillaria</taxon>
    </lineage>
</organism>
<evidence type="ECO:0000313" key="3">
    <source>
        <dbReference type="Proteomes" id="UP000217790"/>
    </source>
</evidence>
<keyword evidence="1" id="KW-1133">Transmembrane helix</keyword>
<feature type="transmembrane region" description="Helical" evidence="1">
    <location>
        <begin position="97"/>
        <end position="116"/>
    </location>
</feature>
<gene>
    <name evidence="2" type="ORF">ARMGADRAFT_1027335</name>
</gene>
<evidence type="ECO:0000256" key="1">
    <source>
        <dbReference type="SAM" id="Phobius"/>
    </source>
</evidence>
<dbReference type="InParanoid" id="A0A2H3E2M5"/>
<keyword evidence="3" id="KW-1185">Reference proteome</keyword>
<keyword evidence="1" id="KW-0812">Transmembrane</keyword>
<evidence type="ECO:0000313" key="2">
    <source>
        <dbReference type="EMBL" id="PBK97952.1"/>
    </source>
</evidence>
<proteinExistence type="predicted"/>
<accession>A0A2H3E2M5</accession>
<name>A0A2H3E2M5_ARMGA</name>
<feature type="transmembrane region" description="Helical" evidence="1">
    <location>
        <begin position="12"/>
        <end position="28"/>
    </location>
</feature>
<sequence length="185" mass="20523">MSDRNNGVPRDNLLSISLFLFIFIQPLPPKLLYQLQVTVILFIISTKYSLVEKLASFDPITLELGSATPCLTIILKDACCNKASVGKPQSSATVSTVTISSTISFLVILIGPFVIFKRSEGQLCISGSVLRSDSECFHLSKGLELEDKELLKSIAASELKNDRRGEEEAWLSEELYTMIFEINTR</sequence>
<keyword evidence="1" id="KW-0472">Membrane</keyword>
<protein>
    <submittedName>
        <fullName evidence="2">Uncharacterized protein</fullName>
    </submittedName>
</protein>
<dbReference type="EMBL" id="KZ293649">
    <property type="protein sequence ID" value="PBK97952.1"/>
    <property type="molecule type" value="Genomic_DNA"/>
</dbReference>
<reference evidence="3" key="1">
    <citation type="journal article" date="2017" name="Nat. Ecol. Evol.">
        <title>Genome expansion and lineage-specific genetic innovations in the forest pathogenic fungi Armillaria.</title>
        <authorList>
            <person name="Sipos G."/>
            <person name="Prasanna A.N."/>
            <person name="Walter M.C."/>
            <person name="O'Connor E."/>
            <person name="Balint B."/>
            <person name="Krizsan K."/>
            <person name="Kiss B."/>
            <person name="Hess J."/>
            <person name="Varga T."/>
            <person name="Slot J."/>
            <person name="Riley R."/>
            <person name="Boka B."/>
            <person name="Rigling D."/>
            <person name="Barry K."/>
            <person name="Lee J."/>
            <person name="Mihaltcheva S."/>
            <person name="LaButti K."/>
            <person name="Lipzen A."/>
            <person name="Waldron R."/>
            <person name="Moloney N.M."/>
            <person name="Sperisen C."/>
            <person name="Kredics L."/>
            <person name="Vagvoelgyi C."/>
            <person name="Patrignani A."/>
            <person name="Fitzpatrick D."/>
            <person name="Nagy I."/>
            <person name="Doyle S."/>
            <person name="Anderson J.B."/>
            <person name="Grigoriev I.V."/>
            <person name="Gueldener U."/>
            <person name="Muensterkoetter M."/>
            <person name="Nagy L.G."/>
        </authorList>
    </citation>
    <scope>NUCLEOTIDE SEQUENCE [LARGE SCALE GENOMIC DNA]</scope>
    <source>
        <strain evidence="3">Ar21-2</strain>
    </source>
</reference>
<dbReference type="Proteomes" id="UP000217790">
    <property type="component" value="Unassembled WGS sequence"/>
</dbReference>